<dbReference type="SUPFAM" id="SSF48452">
    <property type="entry name" value="TPR-like"/>
    <property type="match status" value="1"/>
</dbReference>
<dbReference type="AlphaFoldDB" id="A0A815W648"/>
<dbReference type="InterPro" id="IPR011990">
    <property type="entry name" value="TPR-like_helical_dom_sf"/>
</dbReference>
<dbReference type="EMBL" id="CAJNOR010007637">
    <property type="protein sequence ID" value="CAF1620819.1"/>
    <property type="molecule type" value="Genomic_DNA"/>
</dbReference>
<gene>
    <name evidence="1" type="ORF">EDS130_LOCUS45325</name>
    <name evidence="2" type="ORF">XAT740_LOCUS50220</name>
</gene>
<dbReference type="SUPFAM" id="SSF56399">
    <property type="entry name" value="ADP-ribosylation"/>
    <property type="match status" value="1"/>
</dbReference>
<dbReference type="PROSITE" id="PS51996">
    <property type="entry name" value="TR_MART"/>
    <property type="match status" value="1"/>
</dbReference>
<name>A0A815W648_ADIRI</name>
<accession>A0A815W648</accession>
<dbReference type="Gene3D" id="1.25.40.10">
    <property type="entry name" value="Tetratricopeptide repeat domain"/>
    <property type="match status" value="1"/>
</dbReference>
<evidence type="ECO:0000313" key="4">
    <source>
        <dbReference type="Proteomes" id="UP000663852"/>
    </source>
</evidence>
<keyword evidence="3" id="KW-1185">Reference proteome</keyword>
<protein>
    <submittedName>
        <fullName evidence="1">Uncharacterized protein</fullName>
    </submittedName>
</protein>
<dbReference type="OrthoDB" id="10006270at2759"/>
<evidence type="ECO:0000313" key="3">
    <source>
        <dbReference type="Proteomes" id="UP000663828"/>
    </source>
</evidence>
<sequence length="810" mass="94203">MLSIIKLFRRKKSLQFREQTNQPVIELIHRNFTNNSGNTFTATVLNNLPEIIPNKTKHRVTLVWFDPNCSNDDTIVDVRVSKQTLAAAITDASFICFSNKDECVSFLREHQDTAEIIFLIVSGQSSIDLLDDVDLSLTKPVDSIFIFCLRKEIYEPLLLYRKQIVGIYQEHNELIEAIQHQIRALSQRDLIVTFQKENGKNGYLVPLEVQAKLIWMRLLKETLLLIPQTDARIKMMHNRFFIMYRNDPASLQQINNFIDNYQPEDAIPWYTKDCFLFRHINSAMRTENINEIFVCLPYIADLCEAIQIMKNSVFDATIFYRGCVLYNEEITGYRDNVGSLMGINTFFSASRDREISKIFAGCGSLEQNTALISVIFEIHVDQNSSTVFTDISTLSNHPEENEVLFDWNSIFRIRSVIYNDNDKCWIVDLITDYEVQLEIEEMYQQLNDTNTSNQPSLSIIQHLISMGEYKQAYDYSTLLLEENLWDPLFLSYHAQVCYYECDYNTAVKYLKTAESMIDDSGSFENRICSTTILSIMSDILKSLGENTLAEQYKNSILSDIKSTFYSMRLTTPIQKFIPMFMEESNPLLNSKSRVELVSKLQDISRYRSLPVILTEYAYNLLLDGKYDESLIELQKAELEAVKLITADSPFRFHLHMLFSSTYIHLNNLNKAKEHLDISYKILANNNSRSSPSLLTSYHILFALVCLLNDQDQQVLDLQLSRARTAFLKTNGFINMYMIPLALWNICHLHKQLVKRSRNQINRVQLEKLMEESFKLCEFDKILYGKSNDNVHRHLFDYAQQIKSTRFQSIE</sequence>
<dbReference type="Gene3D" id="3.90.176.10">
    <property type="entry name" value="Toxin ADP-ribosyltransferase, Chain A, domain 1"/>
    <property type="match status" value="1"/>
</dbReference>
<dbReference type="Proteomes" id="UP000663852">
    <property type="component" value="Unassembled WGS sequence"/>
</dbReference>
<proteinExistence type="predicted"/>
<dbReference type="EMBL" id="CAJNOJ010001069">
    <property type="protein sequence ID" value="CAF1541116.1"/>
    <property type="molecule type" value="Genomic_DNA"/>
</dbReference>
<reference evidence="1" key="1">
    <citation type="submission" date="2021-02" db="EMBL/GenBank/DDBJ databases">
        <authorList>
            <person name="Nowell W R."/>
        </authorList>
    </citation>
    <scope>NUCLEOTIDE SEQUENCE</scope>
</reference>
<comment type="caution">
    <text evidence="1">The sequence shown here is derived from an EMBL/GenBank/DDBJ whole genome shotgun (WGS) entry which is preliminary data.</text>
</comment>
<evidence type="ECO:0000313" key="1">
    <source>
        <dbReference type="EMBL" id="CAF1541116.1"/>
    </source>
</evidence>
<evidence type="ECO:0000313" key="2">
    <source>
        <dbReference type="EMBL" id="CAF1620819.1"/>
    </source>
</evidence>
<organism evidence="1 4">
    <name type="scientific">Adineta ricciae</name>
    <name type="common">Rotifer</name>
    <dbReference type="NCBI Taxonomy" id="249248"/>
    <lineage>
        <taxon>Eukaryota</taxon>
        <taxon>Metazoa</taxon>
        <taxon>Spiralia</taxon>
        <taxon>Gnathifera</taxon>
        <taxon>Rotifera</taxon>
        <taxon>Eurotatoria</taxon>
        <taxon>Bdelloidea</taxon>
        <taxon>Adinetida</taxon>
        <taxon>Adinetidae</taxon>
        <taxon>Adineta</taxon>
    </lineage>
</organism>
<dbReference type="Proteomes" id="UP000663828">
    <property type="component" value="Unassembled WGS sequence"/>
</dbReference>